<feature type="domain" description="HMG box" evidence="8">
    <location>
        <begin position="63"/>
        <end position="131"/>
    </location>
</feature>
<dbReference type="InterPro" id="IPR058607">
    <property type="entry name" value="HMG-box_Cic-like"/>
</dbReference>
<keyword evidence="10" id="KW-1185">Reference proteome</keyword>
<dbReference type="InterPro" id="IPR052412">
    <property type="entry name" value="CC-Dev_Transcription_Reg"/>
</dbReference>
<dbReference type="PANTHER" id="PTHR13059">
    <property type="entry name" value="HMG-BOX TRANSCRIPTION FACTOR BBX"/>
    <property type="match status" value="1"/>
</dbReference>
<dbReference type="OrthoDB" id="2377365at2759"/>
<feature type="compositionally biased region" description="Basic residues" evidence="7">
    <location>
        <begin position="49"/>
        <end position="64"/>
    </location>
</feature>
<evidence type="ECO:0000259" key="8">
    <source>
        <dbReference type="PROSITE" id="PS50118"/>
    </source>
</evidence>
<comment type="caution">
    <text evidence="9">The sequence shown here is derived from an EMBL/GenBank/DDBJ whole genome shotgun (WGS) entry which is preliminary data.</text>
</comment>
<dbReference type="InterPro" id="IPR009071">
    <property type="entry name" value="HMG_box_dom"/>
</dbReference>
<gene>
    <name evidence="9" type="ORF">ANCCAN_00149</name>
</gene>
<dbReference type="STRING" id="29170.A0A368HEK4"/>
<dbReference type="CDD" id="cd21990">
    <property type="entry name" value="HMG-box_CIC-like"/>
    <property type="match status" value="1"/>
</dbReference>
<evidence type="ECO:0000256" key="1">
    <source>
        <dbReference type="ARBA" id="ARBA00022553"/>
    </source>
</evidence>
<evidence type="ECO:0000256" key="3">
    <source>
        <dbReference type="ARBA" id="ARBA00023125"/>
    </source>
</evidence>
<keyword evidence="4" id="KW-0804">Transcription</keyword>
<protein>
    <submittedName>
        <fullName evidence="9">HMG box</fullName>
    </submittedName>
</protein>
<keyword evidence="1" id="KW-0597">Phosphoprotein</keyword>
<accession>A0A368HEK4</accession>
<keyword evidence="2" id="KW-0805">Transcription regulation</keyword>
<dbReference type="PANTHER" id="PTHR13059:SF13">
    <property type="entry name" value="PROTEIN CAPICUA HOMOLOG"/>
    <property type="match status" value="1"/>
</dbReference>
<feature type="DNA-binding region" description="HMG box" evidence="6">
    <location>
        <begin position="63"/>
        <end position="131"/>
    </location>
</feature>
<dbReference type="SMART" id="SM00398">
    <property type="entry name" value="HMG"/>
    <property type="match status" value="1"/>
</dbReference>
<dbReference type="AlphaFoldDB" id="A0A368HEK4"/>
<dbReference type="Gene3D" id="1.10.30.10">
    <property type="entry name" value="High mobility group box domain"/>
    <property type="match status" value="1"/>
</dbReference>
<dbReference type="InterPro" id="IPR058606">
    <property type="entry name" value="HTH_Cic_C"/>
</dbReference>
<keyword evidence="5 6" id="KW-0539">Nucleus</keyword>
<proteinExistence type="predicted"/>
<sequence length="617" mass="68145">MQAPGVHFPSPYGVYTKSTCELKRPPSEVEDPSEEHNEQSPSIDSVKEKNHKKAKSERTREHIRRPMNAFMIFSKRHRPMVHSKYPNRDNRTVSKILGEWWYALGADEKQQYHKLATQVKEAHFKAHPDWKWCAKDKKARSDAAHMETPKSERSFDFDFKASDEMAAACIDGNDSDVFSPTTPTLPRPTPLRGDNIDMGLESPLMSPTVAGLPTFVPPSISIPSSPLVSSAFDLTILQKAVSAQLPSMRPPSRFLTPPAIGTMSPIPSAAVSPNLYNICATSPSTNLLQGLCSPVFNEFSSPMGVPQRMSPMSPMWIKSAPVLVSPRSGDSAFAFPQPKSSCASDQTLPYIREKNELANSKLSIAGRTQRANQEPFVLMPTPAQRGVAKGQKRALSTAGVEEETDSASDASSKSGESRPNTLKKFFKRSDETMDRVLDQVDFQNKFAKLPEFTIDQLKKGTSGSLPPTPSKLIRNLMEKVRDSPGNTPLVSNACNAVFFGPTFNNTSPDLASTEDIIPCSPLDEKSASKRLLEQRRLLVCQLLESAGLFPSSQETTAFQLMHSKVFPSKQSLILKIREVRQKIMNAVKNVDSSEPMKDNCSHNSINTFARTCNVSES</sequence>
<dbReference type="Pfam" id="PF00505">
    <property type="entry name" value="HMG_box"/>
    <property type="match status" value="1"/>
</dbReference>
<dbReference type="Pfam" id="PF25981">
    <property type="entry name" value="HTH_Cic_C"/>
    <property type="match status" value="1"/>
</dbReference>
<dbReference type="EMBL" id="JOJR01000001">
    <property type="protein sequence ID" value="RCN53655.1"/>
    <property type="molecule type" value="Genomic_DNA"/>
</dbReference>
<dbReference type="FunFam" id="1.10.30.10:FF:000075">
    <property type="entry name" value="Capicua transcriptional repressor a"/>
    <property type="match status" value="1"/>
</dbReference>
<evidence type="ECO:0000256" key="4">
    <source>
        <dbReference type="ARBA" id="ARBA00023163"/>
    </source>
</evidence>
<organism evidence="9 10">
    <name type="scientific">Ancylostoma caninum</name>
    <name type="common">Dog hookworm</name>
    <dbReference type="NCBI Taxonomy" id="29170"/>
    <lineage>
        <taxon>Eukaryota</taxon>
        <taxon>Metazoa</taxon>
        <taxon>Ecdysozoa</taxon>
        <taxon>Nematoda</taxon>
        <taxon>Chromadorea</taxon>
        <taxon>Rhabditida</taxon>
        <taxon>Rhabditina</taxon>
        <taxon>Rhabditomorpha</taxon>
        <taxon>Strongyloidea</taxon>
        <taxon>Ancylostomatidae</taxon>
        <taxon>Ancylostomatinae</taxon>
        <taxon>Ancylostoma</taxon>
    </lineage>
</organism>
<reference evidence="9 10" key="1">
    <citation type="submission" date="2014-10" db="EMBL/GenBank/DDBJ databases">
        <title>Draft genome of the hookworm Ancylostoma caninum.</title>
        <authorList>
            <person name="Mitreva M."/>
        </authorList>
    </citation>
    <scope>NUCLEOTIDE SEQUENCE [LARGE SCALE GENOMIC DNA]</scope>
    <source>
        <strain evidence="9 10">Baltimore</strain>
    </source>
</reference>
<dbReference type="GO" id="GO:0000981">
    <property type="term" value="F:DNA-binding transcription factor activity, RNA polymerase II-specific"/>
    <property type="evidence" value="ECO:0007669"/>
    <property type="project" value="TreeGrafter"/>
</dbReference>
<feature type="region of interest" description="Disordered" evidence="7">
    <location>
        <begin position="1"/>
        <end position="64"/>
    </location>
</feature>
<evidence type="ECO:0000256" key="2">
    <source>
        <dbReference type="ARBA" id="ARBA00023015"/>
    </source>
</evidence>
<evidence type="ECO:0000256" key="7">
    <source>
        <dbReference type="SAM" id="MobiDB-lite"/>
    </source>
</evidence>
<keyword evidence="3 6" id="KW-0238">DNA-binding</keyword>
<evidence type="ECO:0000256" key="5">
    <source>
        <dbReference type="ARBA" id="ARBA00023242"/>
    </source>
</evidence>
<evidence type="ECO:0000256" key="6">
    <source>
        <dbReference type="PROSITE-ProRule" id="PRU00267"/>
    </source>
</evidence>
<dbReference type="InterPro" id="IPR036910">
    <property type="entry name" value="HMG_box_dom_sf"/>
</dbReference>
<name>A0A368HEK4_ANCCA</name>
<dbReference type="SUPFAM" id="SSF47095">
    <property type="entry name" value="HMG-box"/>
    <property type="match status" value="1"/>
</dbReference>
<feature type="region of interest" description="Disordered" evidence="7">
    <location>
        <begin position="383"/>
        <end position="421"/>
    </location>
</feature>
<evidence type="ECO:0000313" key="9">
    <source>
        <dbReference type="EMBL" id="RCN53655.1"/>
    </source>
</evidence>
<dbReference type="GO" id="GO:0000977">
    <property type="term" value="F:RNA polymerase II transcription regulatory region sequence-specific DNA binding"/>
    <property type="evidence" value="ECO:0007669"/>
    <property type="project" value="TreeGrafter"/>
</dbReference>
<dbReference type="Proteomes" id="UP000252519">
    <property type="component" value="Unassembled WGS sequence"/>
</dbReference>
<dbReference type="GO" id="GO:0005634">
    <property type="term" value="C:nucleus"/>
    <property type="evidence" value="ECO:0007669"/>
    <property type="project" value="UniProtKB-UniRule"/>
</dbReference>
<dbReference type="PROSITE" id="PS50118">
    <property type="entry name" value="HMG_BOX_2"/>
    <property type="match status" value="1"/>
</dbReference>
<evidence type="ECO:0000313" key="10">
    <source>
        <dbReference type="Proteomes" id="UP000252519"/>
    </source>
</evidence>